<accession>A0A399F0L7</accession>
<evidence type="ECO:0000313" key="2">
    <source>
        <dbReference type="Proteomes" id="UP000265715"/>
    </source>
</evidence>
<gene>
    <name evidence="1" type="ORF">Mterra_00545</name>
</gene>
<reference evidence="1 2" key="1">
    <citation type="submission" date="2018-08" db="EMBL/GenBank/DDBJ databases">
        <title>Meiothermus terrae DSM 26712 genome sequencing project.</title>
        <authorList>
            <person name="Da Costa M.S."/>
            <person name="Albuquerque L."/>
            <person name="Raposo P."/>
            <person name="Froufe H.J.C."/>
            <person name="Barroso C.S."/>
            <person name="Egas C."/>
        </authorList>
    </citation>
    <scope>NUCLEOTIDE SEQUENCE [LARGE SCALE GENOMIC DNA]</scope>
    <source>
        <strain evidence="1 2">DSM 26712</strain>
    </source>
</reference>
<evidence type="ECO:0000313" key="1">
    <source>
        <dbReference type="EMBL" id="RIH90314.1"/>
    </source>
</evidence>
<dbReference type="Proteomes" id="UP000265715">
    <property type="component" value="Unassembled WGS sequence"/>
</dbReference>
<keyword evidence="2" id="KW-1185">Reference proteome</keyword>
<dbReference type="EMBL" id="QXDL01000012">
    <property type="protein sequence ID" value="RIH90314.1"/>
    <property type="molecule type" value="Genomic_DNA"/>
</dbReference>
<sequence>MRKGICVLLLLLLGGLAWGQKSYFGIHPNIGTGVLGLGLEYAVQPWRFSLDYAAITVTLSDGVTTVNVNGLGLGADYISRIPLSEDKSSFFYYGAGVFLSYYFTDAASLFGLTPRALGGVEFLLAQPQIALYLEPQLGYTYFPSEGIGGLILGLQLGIYFR</sequence>
<comment type="caution">
    <text evidence="1">The sequence shown here is derived from an EMBL/GenBank/DDBJ whole genome shotgun (WGS) entry which is preliminary data.</text>
</comment>
<evidence type="ECO:0008006" key="3">
    <source>
        <dbReference type="Google" id="ProtNLM"/>
    </source>
</evidence>
<name>A0A399F0L7_9DEIN</name>
<dbReference type="AlphaFoldDB" id="A0A399F0L7"/>
<proteinExistence type="predicted"/>
<organism evidence="1 2">
    <name type="scientific">Calidithermus terrae</name>
    <dbReference type="NCBI Taxonomy" id="1408545"/>
    <lineage>
        <taxon>Bacteria</taxon>
        <taxon>Thermotogati</taxon>
        <taxon>Deinococcota</taxon>
        <taxon>Deinococci</taxon>
        <taxon>Thermales</taxon>
        <taxon>Thermaceae</taxon>
        <taxon>Calidithermus</taxon>
    </lineage>
</organism>
<protein>
    <recommendedName>
        <fullName evidence="3">Outer membrane protein beta-barrel domain protein</fullName>
    </recommendedName>
</protein>